<dbReference type="GO" id="GO:0003712">
    <property type="term" value="F:transcription coregulator activity"/>
    <property type="evidence" value="ECO:0007669"/>
    <property type="project" value="TreeGrafter"/>
</dbReference>
<dbReference type="AlphaFoldDB" id="A0A8H3M5E2"/>
<evidence type="ECO:0000259" key="3">
    <source>
        <dbReference type="PROSITE" id="PS50157"/>
    </source>
</evidence>
<protein>
    <submittedName>
        <fullName evidence="4">Metal regulatory transcription factor 1</fullName>
    </submittedName>
</protein>
<dbReference type="InterPro" id="IPR013087">
    <property type="entry name" value="Znf_C2H2_type"/>
</dbReference>
<comment type="caution">
    <text evidence="4">The sequence shown here is derived from an EMBL/GenBank/DDBJ whole genome shotgun (WGS) entry which is preliminary data.</text>
</comment>
<feature type="domain" description="C2H2-type" evidence="3">
    <location>
        <begin position="519"/>
        <end position="549"/>
    </location>
</feature>
<feature type="domain" description="C2H2-type" evidence="3">
    <location>
        <begin position="555"/>
        <end position="579"/>
    </location>
</feature>
<evidence type="ECO:0000313" key="5">
    <source>
        <dbReference type="Proteomes" id="UP000615446"/>
    </source>
</evidence>
<dbReference type="OrthoDB" id="1405595at2759"/>
<dbReference type="PROSITE" id="PS50157">
    <property type="entry name" value="ZINC_FINGER_C2H2_2"/>
    <property type="match status" value="5"/>
</dbReference>
<keyword evidence="1" id="KW-0863">Zinc-finger</keyword>
<evidence type="ECO:0000313" key="4">
    <source>
        <dbReference type="EMBL" id="GET00974.1"/>
    </source>
</evidence>
<dbReference type="GO" id="GO:0008270">
    <property type="term" value="F:zinc ion binding"/>
    <property type="evidence" value="ECO:0007669"/>
    <property type="project" value="UniProtKB-KW"/>
</dbReference>
<accession>A0A8H3M5E2</accession>
<dbReference type="PANTHER" id="PTHR46179">
    <property type="entry name" value="ZINC FINGER PROTEIN"/>
    <property type="match status" value="1"/>
</dbReference>
<dbReference type="InterPro" id="IPR051061">
    <property type="entry name" value="Zinc_finger_trans_reg"/>
</dbReference>
<name>A0A8H3M5E2_9GLOM</name>
<dbReference type="PROSITE" id="PS00028">
    <property type="entry name" value="ZINC_FINGER_C2H2_1"/>
    <property type="match status" value="4"/>
</dbReference>
<keyword evidence="1" id="KW-0479">Metal-binding</keyword>
<dbReference type="SUPFAM" id="SSF57667">
    <property type="entry name" value="beta-beta-alpha zinc fingers"/>
    <property type="match status" value="1"/>
</dbReference>
<dbReference type="EMBL" id="BLAL01000297">
    <property type="protein sequence ID" value="GET00974.1"/>
    <property type="molecule type" value="Genomic_DNA"/>
</dbReference>
<gene>
    <name evidence="4" type="ORF">RCL2_002741000</name>
</gene>
<dbReference type="SMART" id="SM00355">
    <property type="entry name" value="ZnF_C2H2"/>
    <property type="match status" value="5"/>
</dbReference>
<feature type="region of interest" description="Disordered" evidence="2">
    <location>
        <begin position="424"/>
        <end position="446"/>
    </location>
</feature>
<dbReference type="Proteomes" id="UP000615446">
    <property type="component" value="Unassembled WGS sequence"/>
</dbReference>
<dbReference type="InterPro" id="IPR036236">
    <property type="entry name" value="Znf_C2H2_sf"/>
</dbReference>
<sequence length="595" mass="68408">MIKCKDDDENLSNFLNTLPKIHFLKIRLTDQQMPNLTNALKNLLKANYEDLTHLWIKQGGTIPLNIFSECKNLLNLRITDSHLPNSINISKSFWSLNTLQPFSNGPAYTQLVEFSLCIDTRINLYHLSNIILKTNGSIKYLCLKWEIEQDPEHAQLLFEIILSSCPNLINIFISVSPHTVNYLIDFLENFKYLEILEIDSLVNNLDLNFWLPKIAKKLTTKLSLLGFYCKFICNLKEFKIFLDDIPTIPYDLLLSSTIGLELYFHDANEWLGQDKIDLLREYASIGKFHTNVLSFLKNIGSNNNASSNTIMTTSQSSQSFDSTPTITNTFTNNVVPATSYLQSPLTSTTLPISTTTTLIDLPMTRSYPSTTLSVLQQVDDTDQHLKEVVMHEGQIMWACKFPKCWTLFKSQNSLNNHIRRYHAQTNQDNSSGNDASSSNSNKKKERATPIYQCDITGCVRSFSLLSSLEKHKESHEKQIINLPTVDKAFKCNEIGCTKSFDKFKHLVAHYRKHSKDKTFNCNEIGCDKKFFHPDSLSRHMFKTHKKMSDGTAIKFKCKYEDCGKEFKSTYHWKKHNMTHPHPNFEDGIVEDEQRS</sequence>
<reference evidence="4" key="1">
    <citation type="submission" date="2019-10" db="EMBL/GenBank/DDBJ databases">
        <title>Conservation and host-specific expression of non-tandemly repeated heterogenous ribosome RNA gene in arbuscular mycorrhizal fungi.</title>
        <authorList>
            <person name="Maeda T."/>
            <person name="Kobayashi Y."/>
            <person name="Nakagawa T."/>
            <person name="Ezawa T."/>
            <person name="Yamaguchi K."/>
            <person name="Bino T."/>
            <person name="Nishimoto Y."/>
            <person name="Shigenobu S."/>
            <person name="Kawaguchi M."/>
        </authorList>
    </citation>
    <scope>NUCLEOTIDE SEQUENCE</scope>
    <source>
        <strain evidence="4">HR1</strain>
    </source>
</reference>
<feature type="domain" description="C2H2-type" evidence="3">
    <location>
        <begin position="397"/>
        <end position="427"/>
    </location>
</feature>
<dbReference type="Gene3D" id="3.30.160.60">
    <property type="entry name" value="Classic Zinc Finger"/>
    <property type="match status" value="4"/>
</dbReference>
<evidence type="ECO:0000256" key="1">
    <source>
        <dbReference type="PROSITE-ProRule" id="PRU00042"/>
    </source>
</evidence>
<dbReference type="Pfam" id="PF00096">
    <property type="entry name" value="zf-C2H2"/>
    <property type="match status" value="3"/>
</dbReference>
<dbReference type="GO" id="GO:0005634">
    <property type="term" value="C:nucleus"/>
    <property type="evidence" value="ECO:0007669"/>
    <property type="project" value="TreeGrafter"/>
</dbReference>
<keyword evidence="1" id="KW-0862">Zinc</keyword>
<feature type="domain" description="C2H2-type" evidence="3">
    <location>
        <begin position="451"/>
        <end position="480"/>
    </location>
</feature>
<organism evidence="4 5">
    <name type="scientific">Rhizophagus clarus</name>
    <dbReference type="NCBI Taxonomy" id="94130"/>
    <lineage>
        <taxon>Eukaryota</taxon>
        <taxon>Fungi</taxon>
        <taxon>Fungi incertae sedis</taxon>
        <taxon>Mucoromycota</taxon>
        <taxon>Glomeromycotina</taxon>
        <taxon>Glomeromycetes</taxon>
        <taxon>Glomerales</taxon>
        <taxon>Glomeraceae</taxon>
        <taxon>Rhizophagus</taxon>
    </lineage>
</organism>
<evidence type="ECO:0000256" key="2">
    <source>
        <dbReference type="SAM" id="MobiDB-lite"/>
    </source>
</evidence>
<proteinExistence type="predicted"/>
<feature type="compositionally biased region" description="Low complexity" evidence="2">
    <location>
        <begin position="426"/>
        <end position="440"/>
    </location>
</feature>
<dbReference type="GO" id="GO:0006357">
    <property type="term" value="P:regulation of transcription by RNA polymerase II"/>
    <property type="evidence" value="ECO:0007669"/>
    <property type="project" value="TreeGrafter"/>
</dbReference>
<feature type="domain" description="C2H2-type" evidence="3">
    <location>
        <begin position="489"/>
        <end position="518"/>
    </location>
</feature>
<dbReference type="PANTHER" id="PTHR46179:SF26">
    <property type="entry name" value="ZINC FINGER PROTEIN 423 HOMOLOG"/>
    <property type="match status" value="1"/>
</dbReference>